<dbReference type="Gene3D" id="3.90.220.20">
    <property type="entry name" value="DNA methylase specificity domains"/>
    <property type="match status" value="2"/>
</dbReference>
<evidence type="ECO:0000256" key="4">
    <source>
        <dbReference type="SAM" id="Coils"/>
    </source>
</evidence>
<dbReference type="CDD" id="cd17515">
    <property type="entry name" value="RMtype1_S_MjaORF132P_Sau1132ORF3780P-TRD1-CR1_like"/>
    <property type="match status" value="1"/>
</dbReference>
<dbReference type="Pfam" id="PF01420">
    <property type="entry name" value="Methylase_S"/>
    <property type="match status" value="2"/>
</dbReference>
<sequence length="438" mass="48335">MGAEMATQTGYKASELGMIPQDWEISTIKDVILGTMQNGLFYEPSRKKGGTLFINVGDMYLSSPIKTDLLATFQANEQEIKKFRVYNGDLLFTRSSIVPEGIAFCNFYASEQIALFDSHLIKIRANRNLVLPDFLYLNCISNFARKFFVSNAKTAIMTTIDQKVIGNCPVLLPSIFEQTAIATALSDTDALISSLQTLIAKKKAIKLSAMQNLLSGKIRLPEFAQRTDGSPKTTRQTELGCVPEDWEVVELGKRFETFSGGTPSTSIKGYYGGDIKWITSSDLNKGIIYDVENTITELGFQNSSAKKVKKDTLLLALYGATAGVVGITKIDATINQAVLAIIPKRDSSLFLYYWLSFNKNKIIETYAQGGQANLSGDIVRAFNIVIPKSITEQSAIAQLLSDMDAEIEALECRLKKTQALKQGMMQTLLTGKIRLPLE</sequence>
<evidence type="ECO:0000256" key="1">
    <source>
        <dbReference type="ARBA" id="ARBA00010923"/>
    </source>
</evidence>
<dbReference type="PANTHER" id="PTHR30408">
    <property type="entry name" value="TYPE-1 RESTRICTION ENZYME ECOKI SPECIFICITY PROTEIN"/>
    <property type="match status" value="1"/>
</dbReference>
<keyword evidence="3" id="KW-0238">DNA-binding</keyword>
<feature type="domain" description="Type I restriction modification DNA specificity" evidence="5">
    <location>
        <begin position="20"/>
        <end position="200"/>
    </location>
</feature>
<dbReference type="Gene3D" id="1.10.287.1120">
    <property type="entry name" value="Bipartite methylase S protein"/>
    <property type="match status" value="1"/>
</dbReference>
<keyword evidence="7" id="KW-1185">Reference proteome</keyword>
<reference evidence="7" key="1">
    <citation type="submission" date="2017-03" db="EMBL/GenBank/DDBJ databases">
        <title>FDA dAtabase for Regulatory Grade micrObial Sequences (FDA-ARGOS): Supporting development and validation of Infectious Disease Dx tests.</title>
        <authorList>
            <person name="Campos J."/>
            <person name="Goldberg B."/>
            <person name="Tallon L."/>
            <person name="Sadzewicz L."/>
            <person name="Sengamalay N."/>
            <person name="Ott S."/>
            <person name="Godinez A."/>
            <person name="Nagaraj S."/>
            <person name="Vyas G."/>
            <person name="Aluvathingal J."/>
            <person name="Nadendla S."/>
            <person name="Geyer C."/>
            <person name="Nandy P."/>
            <person name="Hobson J."/>
            <person name="Sichtig H."/>
        </authorList>
    </citation>
    <scope>NUCLEOTIDE SEQUENCE [LARGE SCALE GENOMIC DNA]</scope>
    <source>
        <strain evidence="7">FDAARGOS_260</strain>
    </source>
</reference>
<accession>A0ABM6T4C5</accession>
<dbReference type="InterPro" id="IPR052021">
    <property type="entry name" value="Type-I_RS_S_subunit"/>
</dbReference>
<keyword evidence="2" id="KW-0680">Restriction system</keyword>
<evidence type="ECO:0000256" key="2">
    <source>
        <dbReference type="ARBA" id="ARBA00022747"/>
    </source>
</evidence>
<feature type="domain" description="Type I restriction modification DNA specificity" evidence="5">
    <location>
        <begin position="243"/>
        <end position="408"/>
    </location>
</feature>
<dbReference type="Proteomes" id="UP000191272">
    <property type="component" value="Chromosome"/>
</dbReference>
<evidence type="ECO:0000313" key="7">
    <source>
        <dbReference type="Proteomes" id="UP000191272"/>
    </source>
</evidence>
<evidence type="ECO:0000259" key="5">
    <source>
        <dbReference type="Pfam" id="PF01420"/>
    </source>
</evidence>
<dbReference type="CDD" id="cd17517">
    <property type="entry name" value="RMtype1_S_EcoKI_StySPI-TRD2-CR2_like"/>
    <property type="match status" value="1"/>
</dbReference>
<dbReference type="SUPFAM" id="SSF116734">
    <property type="entry name" value="DNA methylase specificity domain"/>
    <property type="match status" value="2"/>
</dbReference>
<evidence type="ECO:0000256" key="3">
    <source>
        <dbReference type="ARBA" id="ARBA00023125"/>
    </source>
</evidence>
<dbReference type="EMBL" id="CP020452">
    <property type="protein sequence ID" value="AVI44878.1"/>
    <property type="molecule type" value="Genomic_DNA"/>
</dbReference>
<protein>
    <recommendedName>
        <fullName evidence="5">Type I restriction modification DNA specificity domain-containing protein</fullName>
    </recommendedName>
</protein>
<proteinExistence type="inferred from homology"/>
<comment type="similarity">
    <text evidence="1">Belongs to the type-I restriction system S methylase family.</text>
</comment>
<keyword evidence="4" id="KW-0175">Coiled coil</keyword>
<organism evidence="6 7">
    <name type="scientific">Neisseria mucosa</name>
    <dbReference type="NCBI Taxonomy" id="488"/>
    <lineage>
        <taxon>Bacteria</taxon>
        <taxon>Pseudomonadati</taxon>
        <taxon>Pseudomonadota</taxon>
        <taxon>Betaproteobacteria</taxon>
        <taxon>Neisseriales</taxon>
        <taxon>Neisseriaceae</taxon>
        <taxon>Neisseria</taxon>
    </lineage>
</organism>
<evidence type="ECO:0000313" key="6">
    <source>
        <dbReference type="EMBL" id="AVI44878.1"/>
    </source>
</evidence>
<name>A0ABM6T4C5_NEIMU</name>
<dbReference type="PANTHER" id="PTHR30408:SF12">
    <property type="entry name" value="TYPE I RESTRICTION ENZYME MJAVIII SPECIFICITY SUBUNIT"/>
    <property type="match status" value="1"/>
</dbReference>
<dbReference type="InterPro" id="IPR044946">
    <property type="entry name" value="Restrct_endonuc_typeI_TRD_sf"/>
</dbReference>
<feature type="coiled-coil region" evidence="4">
    <location>
        <begin position="400"/>
        <end position="427"/>
    </location>
</feature>
<dbReference type="InterPro" id="IPR000055">
    <property type="entry name" value="Restrct_endonuc_typeI_TRD"/>
</dbReference>
<gene>
    <name evidence="6" type="ORF">A6J88_14205</name>
</gene>